<keyword evidence="4" id="KW-1185">Reference proteome</keyword>
<feature type="region of interest" description="Disordered" evidence="2">
    <location>
        <begin position="1"/>
        <end position="25"/>
    </location>
</feature>
<dbReference type="RefSeq" id="XP_007373786.1">
    <property type="nucleotide sequence ID" value="XM_007373724.1"/>
</dbReference>
<feature type="compositionally biased region" description="Polar residues" evidence="2">
    <location>
        <begin position="72"/>
        <end position="82"/>
    </location>
</feature>
<keyword evidence="1" id="KW-0175">Coiled coil</keyword>
<evidence type="ECO:0000313" key="3">
    <source>
        <dbReference type="EMBL" id="EGW34202.1"/>
    </source>
</evidence>
<protein>
    <submittedName>
        <fullName evidence="3">Uncharacterized protein</fullName>
    </submittedName>
</protein>
<dbReference type="InParanoid" id="G3AHN8"/>
<feature type="region of interest" description="Disordered" evidence="2">
    <location>
        <begin position="68"/>
        <end position="105"/>
    </location>
</feature>
<dbReference type="EMBL" id="GL996500">
    <property type="protein sequence ID" value="EGW34202.1"/>
    <property type="molecule type" value="Genomic_DNA"/>
</dbReference>
<dbReference type="GeneID" id="18871858"/>
<dbReference type="Proteomes" id="UP000000709">
    <property type="component" value="Unassembled WGS sequence"/>
</dbReference>
<evidence type="ECO:0000313" key="4">
    <source>
        <dbReference type="Proteomes" id="UP000000709"/>
    </source>
</evidence>
<feature type="coiled-coil region" evidence="1">
    <location>
        <begin position="105"/>
        <end position="153"/>
    </location>
</feature>
<evidence type="ECO:0000256" key="1">
    <source>
        <dbReference type="SAM" id="Coils"/>
    </source>
</evidence>
<dbReference type="OrthoDB" id="3993307at2759"/>
<evidence type="ECO:0000256" key="2">
    <source>
        <dbReference type="SAM" id="MobiDB-lite"/>
    </source>
</evidence>
<feature type="compositionally biased region" description="Polar residues" evidence="2">
    <location>
        <begin position="1"/>
        <end position="14"/>
    </location>
</feature>
<reference evidence="3 4" key="1">
    <citation type="journal article" date="2011" name="Proc. Natl. Acad. Sci. U.S.A.">
        <title>Comparative genomics of xylose-fermenting fungi for enhanced biofuel production.</title>
        <authorList>
            <person name="Wohlbach D.J."/>
            <person name="Kuo A."/>
            <person name="Sato T.K."/>
            <person name="Potts K.M."/>
            <person name="Salamov A.A."/>
            <person name="LaButti K.M."/>
            <person name="Sun H."/>
            <person name="Clum A."/>
            <person name="Pangilinan J.L."/>
            <person name="Lindquist E.A."/>
            <person name="Lucas S."/>
            <person name="Lapidus A."/>
            <person name="Jin M."/>
            <person name="Gunawan C."/>
            <person name="Balan V."/>
            <person name="Dale B.E."/>
            <person name="Jeffries T.W."/>
            <person name="Zinkel R."/>
            <person name="Barry K.W."/>
            <person name="Grigoriev I.V."/>
            <person name="Gasch A.P."/>
        </authorList>
    </citation>
    <scope>NUCLEOTIDE SEQUENCE [LARGE SCALE GENOMIC DNA]</scope>
    <source>
        <strain evidence="4">NRRL Y-27907 / 11-Y1</strain>
    </source>
</reference>
<organism evidence="4">
    <name type="scientific">Spathaspora passalidarum (strain NRRL Y-27907 / 11-Y1)</name>
    <dbReference type="NCBI Taxonomy" id="619300"/>
    <lineage>
        <taxon>Eukaryota</taxon>
        <taxon>Fungi</taxon>
        <taxon>Dikarya</taxon>
        <taxon>Ascomycota</taxon>
        <taxon>Saccharomycotina</taxon>
        <taxon>Pichiomycetes</taxon>
        <taxon>Debaryomycetaceae</taxon>
        <taxon>Spathaspora</taxon>
    </lineage>
</organism>
<proteinExistence type="predicted"/>
<dbReference type="KEGG" id="spaa:SPAPADRAFT_54374"/>
<name>G3AHN8_SPAPN</name>
<dbReference type="eggNOG" id="ENOG502RQ8V">
    <property type="taxonomic scope" value="Eukaryota"/>
</dbReference>
<dbReference type="OMA" id="FEEEATN"/>
<sequence length="344" mass="39574">MSVVQQGQVTPSTPSKRKSFSILTPISPNRMLQHQRSLLKSPEKRERKISESTGLAKFSLANSPAKKDFFNKSESNTNTTPRSGLPVYVPIRSPPSELNTPPRTMDDLQTESRRLLEQYTTKQAQLHEYERLVEVKKMQLLELTQKIEAIKREEVILSKHGNGDIYKQAHLETERELNKLNIVSTAENNDKENNRPSLTKQVSQVFEVKTSTIKKQASFIMNQAFDDLNHNVKKSTSTIFSPQRNEDFKQLIQQSNVKFDDLAKQTSKFFNDVTSNFNDNIFNFNKNKSPSKISESFVADSSFIFDNLKESLQDEIDTNSIIYERSFEDSQEHIDIDDYDSSFD</sequence>
<accession>G3AHN8</accession>
<gene>
    <name evidence="3" type="ORF">SPAPADRAFT_54374</name>
</gene>
<dbReference type="HOGENOM" id="CLU_903139_0_0_1"/>
<dbReference type="AlphaFoldDB" id="G3AHN8"/>